<comment type="caution">
    <text evidence="4">The sequence shown here is derived from an EMBL/GenBank/DDBJ whole genome shotgun (WGS) entry which is preliminary data.</text>
</comment>
<feature type="region of interest" description="Disordered" evidence="1">
    <location>
        <begin position="348"/>
        <end position="369"/>
    </location>
</feature>
<gene>
    <name evidence="4" type="ORF">BOX24_05365</name>
</gene>
<dbReference type="AlphaFoldDB" id="A0A1V3SVG4"/>
<feature type="compositionally biased region" description="Polar residues" evidence="1">
    <location>
        <begin position="350"/>
        <end position="369"/>
    </location>
</feature>
<feature type="domain" description="Bacterial shufflon protein N-terminal" evidence="3">
    <location>
        <begin position="69"/>
        <end position="283"/>
    </location>
</feature>
<name>A0A1V3SVG4_9BACT</name>
<proteinExistence type="predicted"/>
<dbReference type="Proteomes" id="UP000188586">
    <property type="component" value="Unassembled WGS sequence"/>
</dbReference>
<dbReference type="Pfam" id="PF04917">
    <property type="entry name" value="Shufflon_N"/>
    <property type="match status" value="1"/>
</dbReference>
<dbReference type="EMBL" id="MPOJ01000010">
    <property type="protein sequence ID" value="OOH72819.1"/>
    <property type="molecule type" value="Genomic_DNA"/>
</dbReference>
<evidence type="ECO:0000313" key="5">
    <source>
        <dbReference type="Proteomes" id="UP000188586"/>
    </source>
</evidence>
<evidence type="ECO:0000256" key="2">
    <source>
        <dbReference type="SAM" id="Phobius"/>
    </source>
</evidence>
<keyword evidence="2" id="KW-0812">Transmembrane</keyword>
<evidence type="ECO:0000256" key="1">
    <source>
        <dbReference type="SAM" id="MobiDB-lite"/>
    </source>
</evidence>
<reference evidence="4 5" key="1">
    <citation type="submission" date="2016-11" db="EMBL/GenBank/DDBJ databases">
        <title>Comparative genomics of co-occurring bacteria in distinct bioleaching systems unravels niche-specific adaptation.</title>
        <authorList>
            <person name="Zhang X."/>
            <person name="Liu X."/>
            <person name="Yin H."/>
        </authorList>
    </citation>
    <scope>NUCLEOTIDE SEQUENCE [LARGE SCALE GENOMIC DNA]</scope>
    <source>
        <strain evidence="4 5">DX</strain>
    </source>
</reference>
<accession>A0A1V3SVG4</accession>
<keyword evidence="2" id="KW-1133">Transmembrane helix</keyword>
<organism evidence="4 5">
    <name type="scientific">Leptospirillum ferriphilum</name>
    <dbReference type="NCBI Taxonomy" id="178606"/>
    <lineage>
        <taxon>Bacteria</taxon>
        <taxon>Pseudomonadati</taxon>
        <taxon>Nitrospirota</taxon>
        <taxon>Nitrospiria</taxon>
        <taxon>Nitrospirales</taxon>
        <taxon>Nitrospiraceae</taxon>
        <taxon>Leptospirillum</taxon>
    </lineage>
</organism>
<dbReference type="RefSeq" id="WP_077303916.1">
    <property type="nucleotide sequence ID" value="NZ_MPOJ01000010.1"/>
</dbReference>
<sequence length="369" mass="39513">MKRKNLFWNRGPLEGFTLWQKKIRSFLQSDQGAFGSTLDVMIGTAVGAILLSTIVPWWLQTQHRQLMDQTTAQEIRQVSDALAGYTKAYASSIESVATARKPAVISVSALISTGFLPAGTQSVDPYGQTIVGEVLQPTSGYLVGAVVTQGGNPPSGAHINQLATLIGAQGGFVPPSDLASLPGICGTNCFQGAGNAWTATFSQYPFTGVGPGSLISLQSYNANNLPQDFLYRSNVPGFPQANQMQTNINMNGNNLDNAGTVQTYNLASPNGYVNMNGQTLGNTRVIETNPTSPATDALGYQIAPCPTYTMEYTYWKGECSCLTNVWACFTGIVTNGVPVFDRMAEPGGVFTTNQPPSGSYQGQTWRPRY</sequence>
<dbReference type="InterPro" id="IPR007001">
    <property type="entry name" value="Shufflon_N"/>
</dbReference>
<evidence type="ECO:0000259" key="3">
    <source>
        <dbReference type="Pfam" id="PF04917"/>
    </source>
</evidence>
<protein>
    <recommendedName>
        <fullName evidence="3">Bacterial shufflon protein N-terminal domain-containing protein</fullName>
    </recommendedName>
</protein>
<feature type="transmembrane region" description="Helical" evidence="2">
    <location>
        <begin position="32"/>
        <end position="59"/>
    </location>
</feature>
<evidence type="ECO:0000313" key="4">
    <source>
        <dbReference type="EMBL" id="OOH72819.1"/>
    </source>
</evidence>
<keyword evidence="2" id="KW-0472">Membrane</keyword>